<reference evidence="2 3" key="1">
    <citation type="submission" date="2024-09" db="EMBL/GenBank/DDBJ databases">
        <title>Floridaenema gen nov. (Aerosakkonemataceae, Aerosakkonematales ord. nov., Cyanobacteria) from benthic tropical and subtropical fresh waters, with the description of four new species.</title>
        <authorList>
            <person name="Moretto J.A."/>
            <person name="Berthold D.E."/>
            <person name="Lefler F.W."/>
            <person name="Huang I.-S."/>
            <person name="Laughinghouse H. IV."/>
        </authorList>
    </citation>
    <scope>NUCLEOTIDE SEQUENCE [LARGE SCALE GENOMIC DNA]</scope>
    <source>
        <strain evidence="2 3">BLCC-F167</strain>
    </source>
</reference>
<dbReference type="Pfam" id="PF00565">
    <property type="entry name" value="SNase"/>
    <property type="match status" value="1"/>
</dbReference>
<feature type="domain" description="TNase-like" evidence="1">
    <location>
        <begin position="50"/>
        <end position="221"/>
    </location>
</feature>
<comment type="caution">
    <text evidence="2">The sequence shown here is derived from an EMBL/GenBank/DDBJ whole genome shotgun (WGS) entry which is preliminary data.</text>
</comment>
<dbReference type="SUPFAM" id="SSF50199">
    <property type="entry name" value="Staphylococcal nuclease"/>
    <property type="match status" value="1"/>
</dbReference>
<dbReference type="InterPro" id="IPR035437">
    <property type="entry name" value="SNase_OB-fold_sf"/>
</dbReference>
<dbReference type="InterPro" id="IPR016071">
    <property type="entry name" value="Staphylococal_nuclease_OB-fold"/>
</dbReference>
<sequence length="320" mass="37315">MVNKNRFMAIDTYAINLFFLFLLPKTEKIMSSIYYRFIRGKFVIVGKEPDGDSVRFVADKPDFYRELYRSYRIKPSRNDGSVQLRLEAIDAPETHYGKFAQPLGKEARDRFLQWIGFTDIQYKGDRVTDSNPKTVSGAILTKAADVNGRPISYLILEDANFDDGEWIKVDEQLLEKTANFYLLSQGTAYYTVYTSTPLLHRQFFRQTARKAEQQNLGVWEKDATSEFVLEEFEDIGPEGQLILPKLFRRCIDYLKSQSEGFRGNLQDWLIGTSEMVSRNENDRLLINDSWPELRLSDIIEQRNRRIVFTADLLDITFLEK</sequence>
<dbReference type="PROSITE" id="PS50830">
    <property type="entry name" value="TNASE_3"/>
    <property type="match status" value="1"/>
</dbReference>
<evidence type="ECO:0000259" key="1">
    <source>
        <dbReference type="PROSITE" id="PS50830"/>
    </source>
</evidence>
<gene>
    <name evidence="2" type="ORF">ACE1CA_04290</name>
</gene>
<dbReference type="Proteomes" id="UP001576780">
    <property type="component" value="Unassembled WGS sequence"/>
</dbReference>
<keyword evidence="3" id="KW-1185">Reference proteome</keyword>
<name>A0ABV4WFT7_9CYAN</name>
<dbReference type="EMBL" id="JBHFNT010000046">
    <property type="protein sequence ID" value="MFB2833732.1"/>
    <property type="molecule type" value="Genomic_DNA"/>
</dbReference>
<evidence type="ECO:0000313" key="3">
    <source>
        <dbReference type="Proteomes" id="UP001576780"/>
    </source>
</evidence>
<dbReference type="Gene3D" id="2.40.50.90">
    <property type="match status" value="1"/>
</dbReference>
<protein>
    <submittedName>
        <fullName evidence="2">Thermonuclease family protein</fullName>
    </submittedName>
</protein>
<evidence type="ECO:0000313" key="2">
    <source>
        <dbReference type="EMBL" id="MFB2833732.1"/>
    </source>
</evidence>
<organism evidence="2 3">
    <name type="scientific">Floridaenema evergladense BLCC-F167</name>
    <dbReference type="NCBI Taxonomy" id="3153639"/>
    <lineage>
        <taxon>Bacteria</taxon>
        <taxon>Bacillati</taxon>
        <taxon>Cyanobacteriota</taxon>
        <taxon>Cyanophyceae</taxon>
        <taxon>Oscillatoriophycideae</taxon>
        <taxon>Aerosakkonematales</taxon>
        <taxon>Aerosakkonemataceae</taxon>
        <taxon>Floridanema</taxon>
        <taxon>Floridanema evergladense</taxon>
    </lineage>
</organism>
<proteinExistence type="predicted"/>
<accession>A0ABV4WFT7</accession>